<feature type="compositionally biased region" description="Acidic residues" evidence="1">
    <location>
        <begin position="39"/>
        <end position="49"/>
    </location>
</feature>
<feature type="domain" description="Calcineurin-like phosphoesterase" evidence="2">
    <location>
        <begin position="9"/>
        <end position="284"/>
    </location>
</feature>
<dbReference type="GO" id="GO:0016787">
    <property type="term" value="F:hydrolase activity"/>
    <property type="evidence" value="ECO:0007669"/>
    <property type="project" value="InterPro"/>
</dbReference>
<feature type="region of interest" description="Disordered" evidence="1">
    <location>
        <begin position="14"/>
        <end position="70"/>
    </location>
</feature>
<protein>
    <recommendedName>
        <fullName evidence="2">Calcineurin-like phosphoesterase domain-containing protein</fullName>
    </recommendedName>
</protein>
<dbReference type="InterPro" id="IPR004843">
    <property type="entry name" value="Calcineurin-like_PHP"/>
</dbReference>
<dbReference type="PANTHER" id="PTHR12905:SF0">
    <property type="entry name" value="CALCINEURIN-LIKE PHOSPHOESTERASE DOMAIN-CONTAINING PROTEIN"/>
    <property type="match status" value="1"/>
</dbReference>
<evidence type="ECO:0000313" key="4">
    <source>
        <dbReference type="Proteomes" id="UP000829364"/>
    </source>
</evidence>
<sequence length="434" mass="47246">MASATVKTRILIISDTHGAKPHVKPPSRTSDGNNQPGDDGGDNDNEDELTSSPTAKLLHHSPTGFRDPLPEADVAIHCGDLTRRSTVAEFAATFSFLSALRAPLKLVIAGNHDLALDAEHWFAGLDEDEEEDEEQDEDHKEWQARALQECRDDYRAVRDIVSHAEAHGVRYLAGEGTHAFALPNGARLSLYASPYTPAFGGWAFQYPSGEHAFGIPSRASAVDAAVDVVVTHGPPLGVLDGAGVAQLRGLPPEHPATEHAGCDALFRAVHAARPQLHCFGHIHESWGAYLATWRDDDDDNADDGEADGERADAQHLQQQRHQQHQPTVHSAIDSSASQFVLTARELKPQTHADLPAVTPDQVRRLARLSRQRCVHVDTTADGGGLPTRLQKGRQTLFVNASIMDIHYRPSQLPWLVDLDLPRAEARQDDAGPST</sequence>
<dbReference type="InterPro" id="IPR029052">
    <property type="entry name" value="Metallo-depent_PP-like"/>
</dbReference>
<dbReference type="GeneID" id="72071773"/>
<feature type="compositionally biased region" description="Acidic residues" evidence="1">
    <location>
        <begin position="297"/>
        <end position="306"/>
    </location>
</feature>
<reference evidence="3" key="1">
    <citation type="submission" date="2021-11" db="EMBL/GenBank/DDBJ databases">
        <title>Purpureocillium_takamizusanense_genome.</title>
        <authorList>
            <person name="Nguyen N.-H."/>
        </authorList>
    </citation>
    <scope>NUCLEOTIDE SEQUENCE</scope>
    <source>
        <strain evidence="3">PT3</strain>
    </source>
</reference>
<keyword evidence="4" id="KW-1185">Reference proteome</keyword>
<gene>
    <name evidence="3" type="ORF">JDV02_009828</name>
</gene>
<dbReference type="Gene3D" id="3.60.21.10">
    <property type="match status" value="1"/>
</dbReference>
<accession>A0A9Q8VGM1</accession>
<organism evidence="3 4">
    <name type="scientific">Purpureocillium takamizusanense</name>
    <dbReference type="NCBI Taxonomy" id="2060973"/>
    <lineage>
        <taxon>Eukaryota</taxon>
        <taxon>Fungi</taxon>
        <taxon>Dikarya</taxon>
        <taxon>Ascomycota</taxon>
        <taxon>Pezizomycotina</taxon>
        <taxon>Sordariomycetes</taxon>
        <taxon>Hypocreomycetidae</taxon>
        <taxon>Hypocreales</taxon>
        <taxon>Ophiocordycipitaceae</taxon>
        <taxon>Purpureocillium</taxon>
    </lineage>
</organism>
<dbReference type="PANTHER" id="PTHR12905">
    <property type="entry name" value="METALLOPHOSPHOESTERASE"/>
    <property type="match status" value="1"/>
</dbReference>
<dbReference type="KEGG" id="ptkz:JDV02_009828"/>
<name>A0A9Q8VGM1_9HYPO</name>
<dbReference type="Proteomes" id="UP000829364">
    <property type="component" value="Chromosome 10"/>
</dbReference>
<dbReference type="InterPro" id="IPR051693">
    <property type="entry name" value="UPF0046_metallophosphoest"/>
</dbReference>
<dbReference type="AlphaFoldDB" id="A0A9Q8VGM1"/>
<dbReference type="RefSeq" id="XP_047847530.1">
    <property type="nucleotide sequence ID" value="XM_047991518.1"/>
</dbReference>
<dbReference type="EMBL" id="CP086363">
    <property type="protein sequence ID" value="UNI24049.1"/>
    <property type="molecule type" value="Genomic_DNA"/>
</dbReference>
<evidence type="ECO:0000259" key="2">
    <source>
        <dbReference type="Pfam" id="PF00149"/>
    </source>
</evidence>
<dbReference type="SUPFAM" id="SSF56300">
    <property type="entry name" value="Metallo-dependent phosphatases"/>
    <property type="match status" value="1"/>
</dbReference>
<evidence type="ECO:0000313" key="3">
    <source>
        <dbReference type="EMBL" id="UNI24049.1"/>
    </source>
</evidence>
<dbReference type="OrthoDB" id="630188at2759"/>
<dbReference type="Pfam" id="PF00149">
    <property type="entry name" value="Metallophos"/>
    <property type="match status" value="1"/>
</dbReference>
<proteinExistence type="predicted"/>
<feature type="region of interest" description="Disordered" evidence="1">
    <location>
        <begin position="297"/>
        <end position="327"/>
    </location>
</feature>
<evidence type="ECO:0000256" key="1">
    <source>
        <dbReference type="SAM" id="MobiDB-lite"/>
    </source>
</evidence>